<gene>
    <name evidence="1" type="ORF">I79_004491</name>
</gene>
<evidence type="ECO:0000313" key="1">
    <source>
        <dbReference type="EMBL" id="EGV94757.1"/>
    </source>
</evidence>
<reference evidence="2" key="1">
    <citation type="journal article" date="2011" name="Nat. Biotechnol.">
        <title>The genomic sequence of the Chinese hamster ovary (CHO)-K1 cell line.</title>
        <authorList>
            <person name="Xu X."/>
            <person name="Nagarajan H."/>
            <person name="Lewis N.E."/>
            <person name="Pan S."/>
            <person name="Cai Z."/>
            <person name="Liu X."/>
            <person name="Chen W."/>
            <person name="Xie M."/>
            <person name="Wang W."/>
            <person name="Hammond S."/>
            <person name="Andersen M.R."/>
            <person name="Neff N."/>
            <person name="Passarelli B."/>
            <person name="Koh W."/>
            <person name="Fan H.C."/>
            <person name="Wang J."/>
            <person name="Gui Y."/>
            <person name="Lee K.H."/>
            <person name="Betenbaugh M.J."/>
            <person name="Quake S.R."/>
            <person name="Famili I."/>
            <person name="Palsson B.O."/>
            <person name="Wang J."/>
        </authorList>
    </citation>
    <scope>NUCLEOTIDE SEQUENCE [LARGE SCALE GENOMIC DNA]</scope>
    <source>
        <strain evidence="2">CHO K1 cell line</strain>
    </source>
</reference>
<sequence>MSCPRCQLQCMYHGPGPCPAPRRPHTLCAKFTDSSRPAKRSSNRAAAMLLFWSLLARRPLVALRYKACPFRSAHARQTFQIGWEI</sequence>
<dbReference type="AlphaFoldDB" id="G3H2R9"/>
<dbReference type="Proteomes" id="UP000001075">
    <property type="component" value="Unassembled WGS sequence"/>
</dbReference>
<name>G3H2R9_CRIGR</name>
<protein>
    <submittedName>
        <fullName evidence="1">Uncharacterized protein</fullName>
    </submittedName>
</protein>
<organism evidence="1 2">
    <name type="scientific">Cricetulus griseus</name>
    <name type="common">Chinese hamster</name>
    <name type="synonym">Cricetulus barabensis griseus</name>
    <dbReference type="NCBI Taxonomy" id="10029"/>
    <lineage>
        <taxon>Eukaryota</taxon>
        <taxon>Metazoa</taxon>
        <taxon>Chordata</taxon>
        <taxon>Craniata</taxon>
        <taxon>Vertebrata</taxon>
        <taxon>Euteleostomi</taxon>
        <taxon>Mammalia</taxon>
        <taxon>Eutheria</taxon>
        <taxon>Euarchontoglires</taxon>
        <taxon>Glires</taxon>
        <taxon>Rodentia</taxon>
        <taxon>Myomorpha</taxon>
        <taxon>Muroidea</taxon>
        <taxon>Cricetidae</taxon>
        <taxon>Cricetinae</taxon>
        <taxon>Cricetulus</taxon>
    </lineage>
</organism>
<evidence type="ECO:0000313" key="2">
    <source>
        <dbReference type="Proteomes" id="UP000001075"/>
    </source>
</evidence>
<dbReference type="EMBL" id="JH000120">
    <property type="protein sequence ID" value="EGV94757.1"/>
    <property type="molecule type" value="Genomic_DNA"/>
</dbReference>
<accession>G3H2R9</accession>
<dbReference type="InParanoid" id="G3H2R9"/>
<proteinExistence type="predicted"/>